<evidence type="ECO:0000313" key="4">
    <source>
        <dbReference type="Proteomes" id="UP000816034"/>
    </source>
</evidence>
<feature type="transmembrane region" description="Helical" evidence="2">
    <location>
        <begin position="314"/>
        <end position="330"/>
    </location>
</feature>
<proteinExistence type="predicted"/>
<feature type="transmembrane region" description="Helical" evidence="2">
    <location>
        <begin position="359"/>
        <end position="374"/>
    </location>
</feature>
<accession>A0AA88GSX6</accession>
<feature type="region of interest" description="Disordered" evidence="1">
    <location>
        <begin position="87"/>
        <end position="141"/>
    </location>
</feature>
<sequence length="410" mass="46890">MSQYACHDSYVVFWTPFASHLSFKIIELFLFFIQFVIGVLVVLIPLTQRNLLKWRNYFKYVNDRKLIENSQLERIKKMENASTAFSSVTSSPNLDALPSSPNMSNTNSPTMNGTPTSSEPMTTTCTPNAETPFKAQPIPSTPPKPETIFEIGLRVACDLNLLCAVNMVLSMLSNVLVSLTFITITYYKGNAVYAEESFNLEMVSVELMVLANVPLALTFLSVLMKLDKTKRRVSLYAIVTVFILCLLLMLLTLVLFFVSFALPGDTQKVTRLIALPFVLVALVVCWTVILIDTIRTYRVLKKNNVNVSFFQFKFSRYIFLPIILSLYLAYDIPAEAGLISAAFSFDIFWAFLWKHRVEVYLICILNWGLVYVLFNKNRFLYCYQKPLSLCMSKEAIKKINKTQKREQHML</sequence>
<evidence type="ECO:0000256" key="1">
    <source>
        <dbReference type="SAM" id="MobiDB-lite"/>
    </source>
</evidence>
<organism evidence="3 4">
    <name type="scientific">Naegleria lovaniensis</name>
    <name type="common">Amoeba</name>
    <dbReference type="NCBI Taxonomy" id="51637"/>
    <lineage>
        <taxon>Eukaryota</taxon>
        <taxon>Discoba</taxon>
        <taxon>Heterolobosea</taxon>
        <taxon>Tetramitia</taxon>
        <taxon>Eutetramitia</taxon>
        <taxon>Vahlkampfiidae</taxon>
        <taxon>Naegleria</taxon>
    </lineage>
</organism>
<keyword evidence="2" id="KW-0812">Transmembrane</keyword>
<feature type="transmembrane region" description="Helical" evidence="2">
    <location>
        <begin position="25"/>
        <end position="46"/>
    </location>
</feature>
<name>A0AA88GSX6_NAELO</name>
<gene>
    <name evidence="3" type="ORF">C9374_004234</name>
</gene>
<feature type="transmembrane region" description="Helical" evidence="2">
    <location>
        <begin position="273"/>
        <end position="294"/>
    </location>
</feature>
<dbReference type="Proteomes" id="UP000816034">
    <property type="component" value="Unassembled WGS sequence"/>
</dbReference>
<keyword evidence="2" id="KW-1133">Transmembrane helix</keyword>
<comment type="caution">
    <text evidence="3">The sequence shown here is derived from an EMBL/GenBank/DDBJ whole genome shotgun (WGS) entry which is preliminary data.</text>
</comment>
<evidence type="ECO:0000256" key="2">
    <source>
        <dbReference type="SAM" id="Phobius"/>
    </source>
</evidence>
<dbReference type="GeneID" id="68096689"/>
<evidence type="ECO:0000313" key="3">
    <source>
        <dbReference type="EMBL" id="KAG2383563.1"/>
    </source>
</evidence>
<feature type="transmembrane region" description="Helical" evidence="2">
    <location>
        <begin position="235"/>
        <end position="261"/>
    </location>
</feature>
<dbReference type="EMBL" id="PYSW02000020">
    <property type="protein sequence ID" value="KAG2383563.1"/>
    <property type="molecule type" value="Genomic_DNA"/>
</dbReference>
<reference evidence="3 4" key="1">
    <citation type="journal article" date="2018" name="BMC Genomics">
        <title>The genome of Naegleria lovaniensis, the basis for a comparative approach to unravel pathogenicity factors of the human pathogenic amoeba N. fowleri.</title>
        <authorList>
            <person name="Liechti N."/>
            <person name="Schurch N."/>
            <person name="Bruggmann R."/>
            <person name="Wittwer M."/>
        </authorList>
    </citation>
    <scope>NUCLEOTIDE SEQUENCE [LARGE SCALE GENOMIC DNA]</scope>
    <source>
        <strain evidence="3 4">ATCC 30569</strain>
    </source>
</reference>
<protein>
    <submittedName>
        <fullName evidence="3">Uncharacterized protein</fullName>
    </submittedName>
</protein>
<keyword evidence="2" id="KW-0472">Membrane</keyword>
<keyword evidence="4" id="KW-1185">Reference proteome</keyword>
<feature type="transmembrane region" description="Helical" evidence="2">
    <location>
        <begin position="161"/>
        <end position="187"/>
    </location>
</feature>
<feature type="compositionally biased region" description="Polar residues" evidence="1">
    <location>
        <begin position="119"/>
        <end position="129"/>
    </location>
</feature>
<dbReference type="AlphaFoldDB" id="A0AA88GSX6"/>
<feature type="compositionally biased region" description="Low complexity" evidence="1">
    <location>
        <begin position="98"/>
        <end position="118"/>
    </location>
</feature>
<dbReference type="RefSeq" id="XP_044549242.1">
    <property type="nucleotide sequence ID" value="XM_044693851.1"/>
</dbReference>
<feature type="transmembrane region" description="Helical" evidence="2">
    <location>
        <begin position="207"/>
        <end position="223"/>
    </location>
</feature>